<comment type="similarity">
    <text evidence="7">Belongs to the ATPase delta chain family.</text>
</comment>
<gene>
    <name evidence="7" type="primary">atpH</name>
    <name evidence="8" type="ORF">ABID24_002213</name>
</gene>
<comment type="function">
    <text evidence="7">This protein is part of the stalk that links CF(0) to CF(1). It either transmits conformational changes from CF(0) to CF(1) or is implicated in proton conduction.</text>
</comment>
<reference evidence="8 9" key="1">
    <citation type="submission" date="2024-06" db="EMBL/GenBank/DDBJ databases">
        <title>Genomic Encyclopedia of Type Strains, Phase IV (KMG-IV): sequencing the most valuable type-strain genomes for metagenomic binning, comparative biology and taxonomic classification.</title>
        <authorList>
            <person name="Goeker M."/>
        </authorList>
    </citation>
    <scope>NUCLEOTIDE SEQUENCE [LARGE SCALE GENOMIC DNA]</scope>
    <source>
        <strain evidence="8 9">DSM 29492</strain>
    </source>
</reference>
<keyword evidence="4 7" id="KW-0406">Ion transport</keyword>
<organism evidence="8 9">
    <name type="scientific">Blautia caecimuris</name>
    <dbReference type="NCBI Taxonomy" id="1796615"/>
    <lineage>
        <taxon>Bacteria</taxon>
        <taxon>Bacillati</taxon>
        <taxon>Bacillota</taxon>
        <taxon>Clostridia</taxon>
        <taxon>Lachnospirales</taxon>
        <taxon>Lachnospiraceae</taxon>
        <taxon>Blautia</taxon>
    </lineage>
</organism>
<evidence type="ECO:0000256" key="1">
    <source>
        <dbReference type="ARBA" id="ARBA00004370"/>
    </source>
</evidence>
<keyword evidence="5 7" id="KW-0472">Membrane</keyword>
<evidence type="ECO:0000256" key="7">
    <source>
        <dbReference type="HAMAP-Rule" id="MF_01416"/>
    </source>
</evidence>
<keyword evidence="9" id="KW-1185">Reference proteome</keyword>
<accession>A0ABV2M3I2</accession>
<dbReference type="PANTHER" id="PTHR11910">
    <property type="entry name" value="ATP SYNTHASE DELTA CHAIN"/>
    <property type="match status" value="1"/>
</dbReference>
<dbReference type="NCBIfam" id="TIGR01145">
    <property type="entry name" value="ATP_synt_delta"/>
    <property type="match status" value="1"/>
</dbReference>
<keyword evidence="7" id="KW-0139">CF(1)</keyword>
<dbReference type="Pfam" id="PF00213">
    <property type="entry name" value="OSCP"/>
    <property type="match status" value="1"/>
</dbReference>
<proteinExistence type="inferred from homology"/>
<dbReference type="SUPFAM" id="SSF47928">
    <property type="entry name" value="N-terminal domain of the delta subunit of the F1F0-ATP synthase"/>
    <property type="match status" value="1"/>
</dbReference>
<dbReference type="InterPro" id="IPR026015">
    <property type="entry name" value="ATP_synth_OSCP/delta_N_sf"/>
</dbReference>
<dbReference type="RefSeq" id="WP_147599826.1">
    <property type="nucleotide sequence ID" value="NZ_BAABXP010000009.1"/>
</dbReference>
<evidence type="ECO:0000313" key="9">
    <source>
        <dbReference type="Proteomes" id="UP001549106"/>
    </source>
</evidence>
<evidence type="ECO:0000256" key="3">
    <source>
        <dbReference type="ARBA" id="ARBA00022781"/>
    </source>
</evidence>
<evidence type="ECO:0000256" key="4">
    <source>
        <dbReference type="ARBA" id="ARBA00023065"/>
    </source>
</evidence>
<dbReference type="EMBL" id="JBEPMJ010000016">
    <property type="protein sequence ID" value="MET3750959.1"/>
    <property type="molecule type" value="Genomic_DNA"/>
</dbReference>
<comment type="function">
    <text evidence="7">F(1)F(0) ATP synthase produces ATP from ADP in the presence of a proton or sodium gradient. F-type ATPases consist of two structural domains, F(1) containing the extramembraneous catalytic core and F(0) containing the membrane proton channel, linked together by a central stalk and a peripheral stalk. During catalysis, ATP synthesis in the catalytic domain of F(1) is coupled via a rotary mechanism of the central stalk subunits to proton translocation.</text>
</comment>
<evidence type="ECO:0000313" key="8">
    <source>
        <dbReference type="EMBL" id="MET3750959.1"/>
    </source>
</evidence>
<protein>
    <recommendedName>
        <fullName evidence="7">ATP synthase subunit delta</fullName>
    </recommendedName>
    <alternativeName>
        <fullName evidence="7">ATP synthase F(1) sector subunit delta</fullName>
    </alternativeName>
    <alternativeName>
        <fullName evidence="7">F-type ATPase subunit delta</fullName>
        <shortName evidence="7">F-ATPase subunit delta</shortName>
    </alternativeName>
</protein>
<dbReference type="PRINTS" id="PR00125">
    <property type="entry name" value="ATPASEDELTA"/>
</dbReference>
<keyword evidence="7" id="KW-1003">Cell membrane</keyword>
<name>A0ABV2M3I2_9FIRM</name>
<evidence type="ECO:0000256" key="2">
    <source>
        <dbReference type="ARBA" id="ARBA00022448"/>
    </source>
</evidence>
<evidence type="ECO:0000256" key="6">
    <source>
        <dbReference type="ARBA" id="ARBA00023310"/>
    </source>
</evidence>
<dbReference type="HAMAP" id="MF_01416">
    <property type="entry name" value="ATP_synth_delta_bact"/>
    <property type="match status" value="1"/>
</dbReference>
<keyword evidence="3 7" id="KW-0375">Hydrogen ion transport</keyword>
<comment type="subcellular location">
    <subcellularLocation>
        <location evidence="7">Cell membrane</location>
        <topology evidence="7">Peripheral membrane protein</topology>
    </subcellularLocation>
    <subcellularLocation>
        <location evidence="1">Membrane</location>
    </subcellularLocation>
</comment>
<keyword evidence="6 7" id="KW-0066">ATP synthesis</keyword>
<sequence>MTTAAVNYAKVLYGMPVSRATVQETEHLFQENPELTECLGSPLVSFEAKCRIIDRAVPRDMRSFVKVACRYHKTDLFEEIFNQYQELCRKEAGALQAVLICVTPPRDEQLEGIRNFLCREFQAQKAEIQVLEDKSLIGGFILQAGGKEYDWSLRGRCRRLEQKLTRR</sequence>
<evidence type="ECO:0000256" key="5">
    <source>
        <dbReference type="ARBA" id="ARBA00023136"/>
    </source>
</evidence>
<keyword evidence="2 7" id="KW-0813">Transport</keyword>
<dbReference type="Proteomes" id="UP001549106">
    <property type="component" value="Unassembled WGS sequence"/>
</dbReference>
<dbReference type="InterPro" id="IPR000711">
    <property type="entry name" value="ATPase_OSCP/dsu"/>
</dbReference>
<comment type="caution">
    <text evidence="8">The sequence shown here is derived from an EMBL/GenBank/DDBJ whole genome shotgun (WGS) entry which is preliminary data.</text>
</comment>